<dbReference type="SMART" id="SM00829">
    <property type="entry name" value="PKS_ER"/>
    <property type="match status" value="1"/>
</dbReference>
<dbReference type="GO" id="GO:0046872">
    <property type="term" value="F:metal ion binding"/>
    <property type="evidence" value="ECO:0007669"/>
    <property type="project" value="UniProtKB-KW"/>
</dbReference>
<evidence type="ECO:0000256" key="5">
    <source>
        <dbReference type="ARBA" id="ARBA00023002"/>
    </source>
</evidence>
<protein>
    <recommendedName>
        <fullName evidence="7">Enoyl reductase (ER) domain-containing protein</fullName>
    </recommendedName>
</protein>
<dbReference type="VEuPathDB" id="FungiDB:sscle_02g014040"/>
<evidence type="ECO:0000256" key="4">
    <source>
        <dbReference type="ARBA" id="ARBA00022833"/>
    </source>
</evidence>
<evidence type="ECO:0000313" key="9">
    <source>
        <dbReference type="Proteomes" id="UP000177798"/>
    </source>
</evidence>
<keyword evidence="5" id="KW-0560">Oxidoreductase</keyword>
<dbReference type="InterPro" id="IPR011032">
    <property type="entry name" value="GroES-like_sf"/>
</dbReference>
<evidence type="ECO:0000256" key="3">
    <source>
        <dbReference type="ARBA" id="ARBA00022723"/>
    </source>
</evidence>
<comment type="cofactor">
    <cofactor evidence="1">
        <name>Zn(2+)</name>
        <dbReference type="ChEBI" id="CHEBI:29105"/>
    </cofactor>
</comment>
<dbReference type="Gene3D" id="3.40.50.720">
    <property type="entry name" value="NAD(P)-binding Rossmann-like Domain"/>
    <property type="match status" value="1"/>
</dbReference>
<comment type="similarity">
    <text evidence="2">Belongs to the zinc-containing alcohol dehydrogenase family.</text>
</comment>
<sequence length="346" mass="36768">MAAATVQSFDIPKQYKAIVYDKPGTISTKIEQLDTPEPGPGDVLVRLTHSGVCHSDMGVCENSWRGLPYPTQAGQVGGHEGVGIVQKLGPGTENGRIKLGDRVGIKNQKISGYYYPGTFQQYALAPANYVTPIPDALDSKDAAPILCAGVTTYSALRKSDAKSGQWVVIAGAGGGLGHLACQIGSRGMAMRIIGVDHGSKEELVKECGAEVFIDVTKFDDKAIAEEVKRVTGGLGASAVIVCTASNRAYAQALSFLRFGGTLVCVGMPEGDSQPIANSFPAAMVAQEWKIKGSSVGNQREALEVLDMAARGIIKTRIRMEKMENLTEVFKEMSEGKMQGRVVLDLS</sequence>
<proteinExistence type="inferred from homology"/>
<dbReference type="InterPro" id="IPR013154">
    <property type="entry name" value="ADH-like_N"/>
</dbReference>
<dbReference type="PANTHER" id="PTHR42940">
    <property type="entry name" value="ALCOHOL DEHYDROGENASE 1-RELATED"/>
    <property type="match status" value="1"/>
</dbReference>
<dbReference type="FunFam" id="3.40.50.720:FF:000039">
    <property type="entry name" value="Alcohol dehydrogenase AdhP"/>
    <property type="match status" value="1"/>
</dbReference>
<dbReference type="PANTHER" id="PTHR42940:SF5">
    <property type="entry name" value="ALCOHOL DEHYDROGENASE 2"/>
    <property type="match status" value="1"/>
</dbReference>
<dbReference type="SUPFAM" id="SSF51735">
    <property type="entry name" value="NAD(P)-binding Rossmann-fold domains"/>
    <property type="match status" value="1"/>
</dbReference>
<keyword evidence="4" id="KW-0862">Zinc</keyword>
<evidence type="ECO:0000256" key="1">
    <source>
        <dbReference type="ARBA" id="ARBA00001947"/>
    </source>
</evidence>
<keyword evidence="3" id="KW-0479">Metal-binding</keyword>
<dbReference type="Proteomes" id="UP000177798">
    <property type="component" value="Chromosome 2"/>
</dbReference>
<organism evidence="8 9">
    <name type="scientific">Sclerotinia sclerotiorum (strain ATCC 18683 / 1980 / Ss-1)</name>
    <name type="common">White mold</name>
    <name type="synonym">Whetzelinia sclerotiorum</name>
    <dbReference type="NCBI Taxonomy" id="665079"/>
    <lineage>
        <taxon>Eukaryota</taxon>
        <taxon>Fungi</taxon>
        <taxon>Dikarya</taxon>
        <taxon>Ascomycota</taxon>
        <taxon>Pezizomycotina</taxon>
        <taxon>Leotiomycetes</taxon>
        <taxon>Helotiales</taxon>
        <taxon>Sclerotiniaceae</taxon>
        <taxon>Sclerotinia</taxon>
    </lineage>
</organism>
<dbReference type="InterPro" id="IPR013149">
    <property type="entry name" value="ADH-like_C"/>
</dbReference>
<name>A0A1D9PVA4_SCLS1</name>
<dbReference type="OrthoDB" id="1879366at2759"/>
<evidence type="ECO:0000256" key="2">
    <source>
        <dbReference type="ARBA" id="ARBA00008072"/>
    </source>
</evidence>
<dbReference type="CDD" id="cd08297">
    <property type="entry name" value="CAD3"/>
    <property type="match status" value="1"/>
</dbReference>
<dbReference type="AlphaFoldDB" id="A0A1D9PVA4"/>
<feature type="domain" description="Enoyl reductase (ER)" evidence="7">
    <location>
        <begin position="24"/>
        <end position="343"/>
    </location>
</feature>
<accession>A0A1D9PVA4</accession>
<evidence type="ECO:0000259" key="7">
    <source>
        <dbReference type="SMART" id="SM00829"/>
    </source>
</evidence>
<dbReference type="Pfam" id="PF08240">
    <property type="entry name" value="ADH_N"/>
    <property type="match status" value="1"/>
</dbReference>
<dbReference type="InterPro" id="IPR020843">
    <property type="entry name" value="ER"/>
</dbReference>
<dbReference type="Pfam" id="PF00107">
    <property type="entry name" value="ADH_zinc_N"/>
    <property type="match status" value="1"/>
</dbReference>
<gene>
    <name evidence="8" type="ORF">sscle_02g014040</name>
</gene>
<evidence type="ECO:0000256" key="6">
    <source>
        <dbReference type="ARBA" id="ARBA00023027"/>
    </source>
</evidence>
<dbReference type="InterPro" id="IPR036291">
    <property type="entry name" value="NAD(P)-bd_dom_sf"/>
</dbReference>
<dbReference type="GO" id="GO:0018455">
    <property type="term" value="F:alcohol dehydrogenase [NAD(P)+] activity"/>
    <property type="evidence" value="ECO:0007669"/>
    <property type="project" value="UniProtKB-ARBA"/>
</dbReference>
<dbReference type="SUPFAM" id="SSF50129">
    <property type="entry name" value="GroES-like"/>
    <property type="match status" value="1"/>
</dbReference>
<dbReference type="EMBL" id="CP017815">
    <property type="protein sequence ID" value="APA06634.1"/>
    <property type="molecule type" value="Genomic_DNA"/>
</dbReference>
<keyword evidence="6" id="KW-0520">NAD</keyword>
<reference evidence="9" key="1">
    <citation type="journal article" date="2017" name="Genome Biol. Evol.">
        <title>The complete genome sequence of the phytopathogenic fungus Sclerotinia sclerotiorum reveals insights into the genome architecture of broad host range pathogens.</title>
        <authorList>
            <person name="Derbyshire M."/>
            <person name="Denton-Giles M."/>
            <person name="Hegedus D."/>
            <person name="Seifbarghy S."/>
            <person name="Rollins J."/>
            <person name="van Kan J."/>
            <person name="Seidl M.F."/>
            <person name="Faino L."/>
            <person name="Mbengue M."/>
            <person name="Navaud O."/>
            <person name="Raffaele S."/>
            <person name="Hammond-Kosack K."/>
            <person name="Heard S."/>
            <person name="Oliver R."/>
        </authorList>
    </citation>
    <scope>NUCLEOTIDE SEQUENCE [LARGE SCALE GENOMIC DNA]</scope>
    <source>
        <strain evidence="9">ATCC 18683 / 1980 / Ss-1</strain>
    </source>
</reference>
<dbReference type="Gene3D" id="3.90.180.10">
    <property type="entry name" value="Medium-chain alcohol dehydrogenases, catalytic domain"/>
    <property type="match status" value="1"/>
</dbReference>
<evidence type="ECO:0000313" key="8">
    <source>
        <dbReference type="EMBL" id="APA06634.1"/>
    </source>
</evidence>